<feature type="domain" description="Exonuclease VII large subunit C-terminal" evidence="7">
    <location>
        <begin position="146"/>
        <end position="453"/>
    </location>
</feature>
<dbReference type="InterPro" id="IPR003753">
    <property type="entry name" value="Exonuc_VII_L"/>
</dbReference>
<protein>
    <recommendedName>
        <fullName evidence="5">Exodeoxyribonuclease 7 large subunit</fullName>
        <ecNumber evidence="5">3.1.11.6</ecNumber>
    </recommendedName>
    <alternativeName>
        <fullName evidence="5">Exodeoxyribonuclease VII large subunit</fullName>
        <shortName evidence="5">Exonuclease VII large subunit</shortName>
    </alternativeName>
</protein>
<reference evidence="9 10" key="1">
    <citation type="submission" date="2018-07" db="EMBL/GenBank/DDBJ databases">
        <title>Genomic Encyclopedia of Type Strains, Phase IV (KMG-IV): sequencing the most valuable type-strain genomes for metagenomic binning, comparative biology and taxonomic classification.</title>
        <authorList>
            <person name="Goeker M."/>
        </authorList>
    </citation>
    <scope>NUCLEOTIDE SEQUENCE [LARGE SCALE GENOMIC DNA]</scope>
    <source>
        <strain evidence="9 10">DSM 100911</strain>
    </source>
</reference>
<dbReference type="Pfam" id="PF13742">
    <property type="entry name" value="tRNA_anti_2"/>
    <property type="match status" value="1"/>
</dbReference>
<evidence type="ECO:0000256" key="5">
    <source>
        <dbReference type="HAMAP-Rule" id="MF_00378"/>
    </source>
</evidence>
<dbReference type="InterPro" id="IPR025824">
    <property type="entry name" value="OB-fold_nuc-bd_dom"/>
</dbReference>
<comment type="subcellular location">
    <subcellularLocation>
        <location evidence="5 6">Cytoplasm</location>
    </subcellularLocation>
</comment>
<proteinExistence type="inferred from homology"/>
<dbReference type="GO" id="GO:0008855">
    <property type="term" value="F:exodeoxyribonuclease VII activity"/>
    <property type="evidence" value="ECO:0007669"/>
    <property type="project" value="UniProtKB-UniRule"/>
</dbReference>
<comment type="catalytic activity">
    <reaction evidence="5 6">
        <text>Exonucleolytic cleavage in either 5'- to 3'- or 3'- to 5'-direction to yield nucleoside 5'-phosphates.</text>
        <dbReference type="EC" id="3.1.11.6"/>
    </reaction>
</comment>
<dbReference type="EC" id="3.1.11.6" evidence="5"/>
<comment type="function">
    <text evidence="5">Bidirectionally degrades single-stranded DNA into large acid-insoluble oligonucleotides, which are then degraded further into small acid-soluble oligonucleotides.</text>
</comment>
<keyword evidence="2 5" id="KW-0540">Nuclease</keyword>
<dbReference type="CDD" id="cd04489">
    <property type="entry name" value="ExoVII_LU_OBF"/>
    <property type="match status" value="1"/>
</dbReference>
<dbReference type="Proteomes" id="UP000252174">
    <property type="component" value="Unassembled WGS sequence"/>
</dbReference>
<evidence type="ECO:0000256" key="3">
    <source>
        <dbReference type="ARBA" id="ARBA00022801"/>
    </source>
</evidence>
<dbReference type="GO" id="GO:0009318">
    <property type="term" value="C:exodeoxyribonuclease VII complex"/>
    <property type="evidence" value="ECO:0007669"/>
    <property type="project" value="UniProtKB-UniRule"/>
</dbReference>
<evidence type="ECO:0000256" key="2">
    <source>
        <dbReference type="ARBA" id="ARBA00022722"/>
    </source>
</evidence>
<dbReference type="HAMAP" id="MF_00378">
    <property type="entry name" value="Exonuc_7_L"/>
    <property type="match status" value="1"/>
</dbReference>
<keyword evidence="3 5" id="KW-0378">Hydrolase</keyword>
<dbReference type="EMBL" id="QPJU01000016">
    <property type="protein sequence ID" value="RCX07295.1"/>
    <property type="molecule type" value="Genomic_DNA"/>
</dbReference>
<gene>
    <name evidence="5" type="primary">xseA</name>
    <name evidence="9" type="ORF">DFR45_11618</name>
</gene>
<comment type="caution">
    <text evidence="9">The sequence shown here is derived from an EMBL/GenBank/DDBJ whole genome shotgun (WGS) entry which is preliminary data.</text>
</comment>
<evidence type="ECO:0000256" key="1">
    <source>
        <dbReference type="ARBA" id="ARBA00022490"/>
    </source>
</evidence>
<evidence type="ECO:0000259" key="8">
    <source>
        <dbReference type="Pfam" id="PF13742"/>
    </source>
</evidence>
<sequence length="460" mass="49725">MFWARHASVQPWPGCGMSGPFAATGAVQVWEVGALCRAVADALEARFNPVAVRGEITGFARAASGHCYFAIKDSQGQLRCAMFRRAASLLDFAPRDGELVELRGRLGVYEARGDLQLIVESMQRAGQGALFEQFLRLKAKLEAEGLFDAARKRPLPLLPRGIGVVTSLGAAALHDVVSALRRRVPHIPVVLVPALVQGAGAPASIIAALSKLYLLAQAASRQEADLALNIPPGAPPIDVILLVRGGGSIEDLWAFNDEQLARTIVQSPVPVVSGVGHETDFTIADFCADLRAPTPTAAAELVAQPRSLWLGALDLLQQRLADAVQRQLDARWQRLDQAAARLGRPSAFAVRAQLRLAQQAQRLRHAMLLHLQHLAHTSQVLEADFMQKTRQRLAREQERLARLALRLQLLDPQQVLQRGYALLSDADGHVLTSAHAAHPGDAVRARLADGTLELLVAAPH</sequence>
<dbReference type="AlphaFoldDB" id="A0A369ADW9"/>
<dbReference type="NCBIfam" id="TIGR00237">
    <property type="entry name" value="xseA"/>
    <property type="match status" value="1"/>
</dbReference>
<dbReference type="GO" id="GO:0003676">
    <property type="term" value="F:nucleic acid binding"/>
    <property type="evidence" value="ECO:0007669"/>
    <property type="project" value="InterPro"/>
</dbReference>
<comment type="similarity">
    <text evidence="5 6">Belongs to the XseA family.</text>
</comment>
<dbReference type="Pfam" id="PF02601">
    <property type="entry name" value="Exonuc_VII_L"/>
    <property type="match status" value="1"/>
</dbReference>
<evidence type="ECO:0000313" key="9">
    <source>
        <dbReference type="EMBL" id="RCX07295.1"/>
    </source>
</evidence>
<evidence type="ECO:0000256" key="6">
    <source>
        <dbReference type="RuleBase" id="RU004355"/>
    </source>
</evidence>
<name>A0A369ADW9_9BURK</name>
<keyword evidence="4 5" id="KW-0269">Exonuclease</keyword>
<dbReference type="InterPro" id="IPR020579">
    <property type="entry name" value="Exonuc_VII_lsu_C"/>
</dbReference>
<organism evidence="9 10">
    <name type="scientific">Extensimonas vulgaris</name>
    <dbReference type="NCBI Taxonomy" id="1031594"/>
    <lineage>
        <taxon>Bacteria</taxon>
        <taxon>Pseudomonadati</taxon>
        <taxon>Pseudomonadota</taxon>
        <taxon>Betaproteobacteria</taxon>
        <taxon>Burkholderiales</taxon>
        <taxon>Comamonadaceae</taxon>
        <taxon>Extensimonas</taxon>
    </lineage>
</organism>
<evidence type="ECO:0000313" key="10">
    <source>
        <dbReference type="Proteomes" id="UP000252174"/>
    </source>
</evidence>
<dbReference type="GO" id="GO:0005737">
    <property type="term" value="C:cytoplasm"/>
    <property type="evidence" value="ECO:0007669"/>
    <property type="project" value="UniProtKB-SubCell"/>
</dbReference>
<dbReference type="GO" id="GO:0006308">
    <property type="term" value="P:DNA catabolic process"/>
    <property type="evidence" value="ECO:0007669"/>
    <property type="project" value="UniProtKB-UniRule"/>
</dbReference>
<feature type="domain" description="OB-fold nucleic acid binding" evidence="8">
    <location>
        <begin position="31"/>
        <end position="123"/>
    </location>
</feature>
<evidence type="ECO:0000259" key="7">
    <source>
        <dbReference type="Pfam" id="PF02601"/>
    </source>
</evidence>
<evidence type="ECO:0000256" key="4">
    <source>
        <dbReference type="ARBA" id="ARBA00022839"/>
    </source>
</evidence>
<dbReference type="PANTHER" id="PTHR30008">
    <property type="entry name" value="EXODEOXYRIBONUCLEASE 7 LARGE SUBUNIT"/>
    <property type="match status" value="1"/>
</dbReference>
<comment type="subunit">
    <text evidence="5">Heterooligomer composed of large and small subunits.</text>
</comment>
<keyword evidence="10" id="KW-1185">Reference proteome</keyword>
<accession>A0A369ADW9</accession>
<dbReference type="PANTHER" id="PTHR30008:SF0">
    <property type="entry name" value="EXODEOXYRIBONUCLEASE 7 LARGE SUBUNIT"/>
    <property type="match status" value="1"/>
</dbReference>
<keyword evidence="1 5" id="KW-0963">Cytoplasm</keyword>